<dbReference type="CDD" id="cd16279">
    <property type="entry name" value="metallo-hydrolase-like_MBL-fold"/>
    <property type="match status" value="1"/>
</dbReference>
<dbReference type="PANTHER" id="PTHR42663">
    <property type="entry name" value="HYDROLASE C777.06C-RELATED-RELATED"/>
    <property type="match status" value="1"/>
</dbReference>
<gene>
    <name evidence="2" type="ORF">ACFOOI_20555</name>
</gene>
<dbReference type="SMART" id="SM00849">
    <property type="entry name" value="Lactamase_B"/>
    <property type="match status" value="1"/>
</dbReference>
<sequence length="254" mass="28628">MKITFLGTGTSSGVPVLTCKCAVCSSLDFRDKRLRVSILLQEGNKNIIFDTGPDFRQQALRESISHLDAVIFTHEHKDHTGGLDDIRPYNYLSGLKNLPIYAHNRVLNQLKQEYYYAFQENPYPGVPIIECNEVVNEPFEAVGIKVQPIDVLHHKLQVFGYRIGDFTYITDANKISDTELAKAKGSKVFVLNALQNSPHISHFSLQEAIEIANHVGAPETYFTHISHKLGLHREIDEKLPEGIKLAYDGLKIEV</sequence>
<evidence type="ECO:0000259" key="1">
    <source>
        <dbReference type="SMART" id="SM00849"/>
    </source>
</evidence>
<proteinExistence type="predicted"/>
<accession>A0ABV7Z3S8</accession>
<comment type="caution">
    <text evidence="2">The sequence shown here is derived from an EMBL/GenBank/DDBJ whole genome shotgun (WGS) entry which is preliminary data.</text>
</comment>
<keyword evidence="3" id="KW-1185">Reference proteome</keyword>
<evidence type="ECO:0000313" key="3">
    <source>
        <dbReference type="Proteomes" id="UP001595616"/>
    </source>
</evidence>
<dbReference type="InterPro" id="IPR036866">
    <property type="entry name" value="RibonucZ/Hydroxyglut_hydro"/>
</dbReference>
<feature type="domain" description="Metallo-beta-lactamase" evidence="1">
    <location>
        <begin position="34"/>
        <end position="224"/>
    </location>
</feature>
<dbReference type="Proteomes" id="UP001595616">
    <property type="component" value="Unassembled WGS sequence"/>
</dbReference>
<name>A0ABV7Z3S8_9BACT</name>
<dbReference type="SUPFAM" id="SSF56281">
    <property type="entry name" value="Metallo-hydrolase/oxidoreductase"/>
    <property type="match status" value="1"/>
</dbReference>
<dbReference type="RefSeq" id="WP_379839974.1">
    <property type="nucleotide sequence ID" value="NZ_JBHRYQ010000001.1"/>
</dbReference>
<dbReference type="PANTHER" id="PTHR42663:SF6">
    <property type="entry name" value="HYDROLASE C777.06C-RELATED"/>
    <property type="match status" value="1"/>
</dbReference>
<dbReference type="EMBL" id="JBHRYQ010000001">
    <property type="protein sequence ID" value="MFC3813068.1"/>
    <property type="molecule type" value="Genomic_DNA"/>
</dbReference>
<reference evidence="3" key="1">
    <citation type="journal article" date="2019" name="Int. J. Syst. Evol. Microbiol.">
        <title>The Global Catalogue of Microorganisms (GCM) 10K type strain sequencing project: providing services to taxonomists for standard genome sequencing and annotation.</title>
        <authorList>
            <consortium name="The Broad Institute Genomics Platform"/>
            <consortium name="The Broad Institute Genome Sequencing Center for Infectious Disease"/>
            <person name="Wu L."/>
            <person name="Ma J."/>
        </authorList>
    </citation>
    <scope>NUCLEOTIDE SEQUENCE [LARGE SCALE GENOMIC DNA]</scope>
    <source>
        <strain evidence="3">CECT 7956</strain>
    </source>
</reference>
<evidence type="ECO:0000313" key="2">
    <source>
        <dbReference type="EMBL" id="MFC3813068.1"/>
    </source>
</evidence>
<dbReference type="Pfam" id="PF12706">
    <property type="entry name" value="Lactamase_B_2"/>
    <property type="match status" value="1"/>
</dbReference>
<dbReference type="InterPro" id="IPR001279">
    <property type="entry name" value="Metallo-B-lactamas"/>
</dbReference>
<dbReference type="Gene3D" id="3.60.15.10">
    <property type="entry name" value="Ribonuclease Z/Hydroxyacylglutathione hydrolase-like"/>
    <property type="match status" value="1"/>
</dbReference>
<organism evidence="2 3">
    <name type="scientific">Lacihabitans lacunae</name>
    <dbReference type="NCBI Taxonomy" id="1028214"/>
    <lineage>
        <taxon>Bacteria</taxon>
        <taxon>Pseudomonadati</taxon>
        <taxon>Bacteroidota</taxon>
        <taxon>Cytophagia</taxon>
        <taxon>Cytophagales</taxon>
        <taxon>Leadbetterellaceae</taxon>
        <taxon>Lacihabitans</taxon>
    </lineage>
</organism>
<protein>
    <submittedName>
        <fullName evidence="2">MBL fold metallo-hydrolase</fullName>
    </submittedName>
</protein>